<dbReference type="EMBL" id="FMHW01000002">
    <property type="protein sequence ID" value="SCL35113.1"/>
    <property type="molecule type" value="Genomic_DNA"/>
</dbReference>
<name>A0A1C6T0R5_9ACTN</name>
<evidence type="ECO:0008006" key="3">
    <source>
        <dbReference type="Google" id="ProtNLM"/>
    </source>
</evidence>
<gene>
    <name evidence="1" type="ORF">GA0074692_4008</name>
</gene>
<dbReference type="Proteomes" id="UP000198959">
    <property type="component" value="Unassembled WGS sequence"/>
</dbReference>
<proteinExistence type="predicted"/>
<dbReference type="STRING" id="145854.GA0074692_4008"/>
<sequence>MRGSDLAEPAAAPAAGLRTEFPFVLPRGLVDDRGAVHREGVLRLATARDEINPQADPRVRQNPAYLTVLLLARTVTRIGAVQPVDTTVIERLFASDLAFLQDLYRRVNQQGHTGAEVTCPYCGDEFAVDLAAASHP</sequence>
<evidence type="ECO:0000313" key="2">
    <source>
        <dbReference type="Proteomes" id="UP000198959"/>
    </source>
</evidence>
<keyword evidence="2" id="KW-1185">Reference proteome</keyword>
<reference evidence="2" key="1">
    <citation type="submission" date="2016-06" db="EMBL/GenBank/DDBJ databases">
        <authorList>
            <person name="Varghese N."/>
            <person name="Submissions Spin"/>
        </authorList>
    </citation>
    <scope>NUCLEOTIDE SEQUENCE [LARGE SCALE GENOMIC DNA]</scope>
    <source>
        <strain evidence="2">DSM 43817</strain>
    </source>
</reference>
<dbReference type="AlphaFoldDB" id="A0A1C6T0R5"/>
<protein>
    <recommendedName>
        <fullName evidence="3">Phage tail assembly chaperone protein, E, or 41 or 14</fullName>
    </recommendedName>
</protein>
<accession>A0A1C6T0R5</accession>
<evidence type="ECO:0000313" key="1">
    <source>
        <dbReference type="EMBL" id="SCL35113.1"/>
    </source>
</evidence>
<dbReference type="OrthoDB" id="9802230at2"/>
<organism evidence="1 2">
    <name type="scientific">Micromonospora pallida</name>
    <dbReference type="NCBI Taxonomy" id="145854"/>
    <lineage>
        <taxon>Bacteria</taxon>
        <taxon>Bacillati</taxon>
        <taxon>Actinomycetota</taxon>
        <taxon>Actinomycetes</taxon>
        <taxon>Micromonosporales</taxon>
        <taxon>Micromonosporaceae</taxon>
        <taxon>Micromonospora</taxon>
    </lineage>
</organism>
<dbReference type="RefSeq" id="WP_091646670.1">
    <property type="nucleotide sequence ID" value="NZ_FMHW01000002.1"/>
</dbReference>